<dbReference type="EMBL" id="JAIOUQ010000016">
    <property type="protein sequence ID" value="MBZ2166930.1"/>
    <property type="molecule type" value="Genomic_DNA"/>
</dbReference>
<comment type="function">
    <text evidence="5">Catalyzes the methylation of C-15 in cobalt-precorrin-6B followed by the decarboxylation of C-12 to form cobalt-precorrin-7.</text>
</comment>
<comment type="caution">
    <text evidence="6">The sequence shown here is derived from an EMBL/GenBank/DDBJ whole genome shotgun (WGS) entry which is preliminary data.</text>
</comment>
<comment type="similarity">
    <text evidence="5">Belongs to the methyltransferase superfamily. Archaeal-type CbiT family.</text>
</comment>
<dbReference type="AlphaFoldDB" id="A0A8T5V0E8"/>
<feature type="binding site" evidence="5">
    <location>
        <position position="17"/>
    </location>
    <ligand>
        <name>S-adenosyl-L-methionine</name>
        <dbReference type="ChEBI" id="CHEBI:59789"/>
    </ligand>
</feature>
<dbReference type="InterPro" id="IPR014008">
    <property type="entry name" value="Cbl_synth_MTase_CbiT"/>
</dbReference>
<dbReference type="Pfam" id="PF12847">
    <property type="entry name" value="Methyltransf_18"/>
    <property type="match status" value="1"/>
</dbReference>
<comment type="catalytic activity">
    <reaction evidence="5">
        <text>Co-precorrin-6B + S-adenosyl-L-methionine = Co-precorrin-7 + S-adenosyl-L-homocysteine + CO2</text>
        <dbReference type="Rhea" id="RHEA:36067"/>
        <dbReference type="ChEBI" id="CHEBI:16526"/>
        <dbReference type="ChEBI" id="CHEBI:57856"/>
        <dbReference type="ChEBI" id="CHEBI:59789"/>
        <dbReference type="ChEBI" id="CHEBI:70791"/>
        <dbReference type="ChEBI" id="CHEBI:72780"/>
        <dbReference type="EC" id="2.1.1.196"/>
    </reaction>
</comment>
<dbReference type="InterPro" id="IPR023475">
    <property type="entry name" value="CbiT"/>
</dbReference>
<evidence type="ECO:0000313" key="7">
    <source>
        <dbReference type="Proteomes" id="UP000825933"/>
    </source>
</evidence>
<dbReference type="SUPFAM" id="SSF53335">
    <property type="entry name" value="S-adenosyl-L-methionine-dependent methyltransferases"/>
    <property type="match status" value="1"/>
</dbReference>
<protein>
    <recommendedName>
        <fullName evidence="5">Probable cobalt-precorrin-6B C(15)-methyltransferase (decarboxylating)</fullName>
        <ecNumber evidence="5">2.1.1.196</ecNumber>
    </recommendedName>
</protein>
<dbReference type="GO" id="GO:0032259">
    <property type="term" value="P:methylation"/>
    <property type="evidence" value="ECO:0007669"/>
    <property type="project" value="UniProtKB-KW"/>
</dbReference>
<feature type="binding site" evidence="5">
    <location>
        <begin position="41"/>
        <end position="45"/>
    </location>
    <ligand>
        <name>S-adenosyl-L-methionine</name>
        <dbReference type="ChEBI" id="CHEBI:59789"/>
    </ligand>
</feature>
<gene>
    <name evidence="5 6" type="primary">cbiT</name>
    <name evidence="6" type="ORF">K8N75_12875</name>
</gene>
<feature type="binding site" evidence="5">
    <location>
        <position position="91"/>
    </location>
    <ligand>
        <name>S-adenosyl-L-methionine</name>
        <dbReference type="ChEBI" id="CHEBI:59789"/>
    </ligand>
</feature>
<dbReference type="NCBIfam" id="TIGR02469">
    <property type="entry name" value="CbiT"/>
    <property type="match status" value="1"/>
</dbReference>
<accession>A0A8T5V0E8</accession>
<dbReference type="InterPro" id="IPR050714">
    <property type="entry name" value="Cobalamin_biosynth_MTase"/>
</dbReference>
<dbReference type="Gene3D" id="3.40.50.150">
    <property type="entry name" value="Vaccinia Virus protein VP39"/>
    <property type="match status" value="1"/>
</dbReference>
<proteinExistence type="inferred from homology"/>
<sequence length="188" mass="20551">MIMDEDFIKNPDVPGPTKEELRCLMICKSNVSDKDIVVDIGCGTGGLTVEFAKKAKYVYAIDINNKAIETTIQNIKKHDVNENVEVLEGDGLDVLDELTNFDLLIIGGSGGKLPLLIKKGYNKLNNNGRIIITAILLETRVEAVSTFKELSVIPDVVDISISKGQISERGTMMFAKNPVAIISAKKEN</sequence>
<keyword evidence="7" id="KW-1185">Reference proteome</keyword>
<dbReference type="EC" id="2.1.1.196" evidence="5"/>
<organism evidence="6 7">
    <name type="scientific">Methanobacterium spitsbergense</name>
    <dbReference type="NCBI Taxonomy" id="2874285"/>
    <lineage>
        <taxon>Archaea</taxon>
        <taxon>Methanobacteriati</taxon>
        <taxon>Methanobacteriota</taxon>
        <taxon>Methanomada group</taxon>
        <taxon>Methanobacteria</taxon>
        <taxon>Methanobacteriales</taxon>
        <taxon>Methanobacteriaceae</taxon>
        <taxon>Methanobacterium</taxon>
    </lineage>
</organism>
<dbReference type="RefSeq" id="WP_223792470.1">
    <property type="nucleotide sequence ID" value="NZ_JAIOUQ010000016.1"/>
</dbReference>
<feature type="binding site" evidence="5">
    <location>
        <position position="62"/>
    </location>
    <ligand>
        <name>S-adenosyl-L-methionine</name>
        <dbReference type="ChEBI" id="CHEBI:59789"/>
    </ligand>
</feature>
<keyword evidence="4 5" id="KW-0949">S-adenosyl-L-methionine</keyword>
<dbReference type="InterPro" id="IPR029063">
    <property type="entry name" value="SAM-dependent_MTases_sf"/>
</dbReference>
<evidence type="ECO:0000256" key="4">
    <source>
        <dbReference type="ARBA" id="ARBA00022691"/>
    </source>
</evidence>
<keyword evidence="1 5" id="KW-0169">Cobalamin biosynthesis</keyword>
<evidence type="ECO:0000256" key="3">
    <source>
        <dbReference type="ARBA" id="ARBA00022679"/>
    </source>
</evidence>
<keyword evidence="3 5" id="KW-0808">Transferase</keyword>
<comment type="pathway">
    <text evidence="5">Cofactor biosynthesis; adenosylcobalamin biosynthesis; cob(II)yrinate a,c-diamide from sirohydrochlorin (anaerobic route): step 8/10.</text>
</comment>
<dbReference type="CDD" id="cd02440">
    <property type="entry name" value="AdoMet_MTases"/>
    <property type="match status" value="1"/>
</dbReference>
<dbReference type="GO" id="GO:0008276">
    <property type="term" value="F:protein methyltransferase activity"/>
    <property type="evidence" value="ECO:0007669"/>
    <property type="project" value="InterPro"/>
</dbReference>
<evidence type="ECO:0000256" key="5">
    <source>
        <dbReference type="HAMAP-Rule" id="MF_00786"/>
    </source>
</evidence>
<dbReference type="PANTHER" id="PTHR43182">
    <property type="entry name" value="COBALT-PRECORRIN-6B C(15)-METHYLTRANSFERASE (DECARBOXYLATING)"/>
    <property type="match status" value="1"/>
</dbReference>
<dbReference type="Proteomes" id="UP000825933">
    <property type="component" value="Unassembled WGS sequence"/>
</dbReference>
<reference evidence="7" key="1">
    <citation type="journal article" date="2022" name="Microbiol. Resour. Announc.">
        <title>Draft Genome Sequence of a Methanogenic Archaeon from West Spitsbergen Permafrost.</title>
        <authorList>
            <person name="Trubitsyn V."/>
            <person name="Rivkina E."/>
            <person name="Shcherbakova V."/>
        </authorList>
    </citation>
    <scope>NUCLEOTIDE SEQUENCE [LARGE SCALE GENOMIC DNA]</scope>
    <source>
        <strain evidence="7">VT</strain>
    </source>
</reference>
<dbReference type="PANTHER" id="PTHR43182:SF1">
    <property type="entry name" value="COBALT-PRECORRIN-7 C(5)-METHYLTRANSFERASE"/>
    <property type="match status" value="1"/>
</dbReference>
<evidence type="ECO:0000256" key="2">
    <source>
        <dbReference type="ARBA" id="ARBA00022603"/>
    </source>
</evidence>
<evidence type="ECO:0000256" key="1">
    <source>
        <dbReference type="ARBA" id="ARBA00022573"/>
    </source>
</evidence>
<dbReference type="GO" id="GO:0019251">
    <property type="term" value="P:anaerobic cobalamin biosynthetic process"/>
    <property type="evidence" value="ECO:0007669"/>
    <property type="project" value="UniProtKB-UniRule"/>
</dbReference>
<name>A0A8T5V0E8_9EURY</name>
<evidence type="ECO:0000313" key="6">
    <source>
        <dbReference type="EMBL" id="MBZ2166930.1"/>
    </source>
</evidence>
<keyword evidence="2 5" id="KW-0489">Methyltransferase</keyword>
<dbReference type="HAMAP" id="MF_00786">
    <property type="entry name" value="CbiT"/>
    <property type="match status" value="1"/>
</dbReference>